<dbReference type="PROSITE" id="PS51257">
    <property type="entry name" value="PROKAR_LIPOPROTEIN"/>
    <property type="match status" value="1"/>
</dbReference>
<dbReference type="InterPro" id="IPR038765">
    <property type="entry name" value="Papain-like_cys_pep_sf"/>
</dbReference>
<feature type="domain" description="Transglutaminase-like" evidence="2">
    <location>
        <begin position="216"/>
        <end position="275"/>
    </location>
</feature>
<name>A0A1G6BLE6_EUBOX</name>
<keyword evidence="4" id="KW-1185">Reference proteome</keyword>
<evidence type="ECO:0000313" key="4">
    <source>
        <dbReference type="Proteomes" id="UP000199228"/>
    </source>
</evidence>
<dbReference type="PANTHER" id="PTHR33490:SF6">
    <property type="entry name" value="SLL1049 PROTEIN"/>
    <property type="match status" value="1"/>
</dbReference>
<protein>
    <submittedName>
        <fullName evidence="3">Transglutaminase-like superfamily protein</fullName>
    </submittedName>
</protein>
<evidence type="ECO:0000313" key="3">
    <source>
        <dbReference type="EMBL" id="SDB21438.1"/>
    </source>
</evidence>
<proteinExistence type="predicted"/>
<feature type="chain" id="PRO_5039099930" evidence="1">
    <location>
        <begin position="25"/>
        <end position="309"/>
    </location>
</feature>
<dbReference type="PANTHER" id="PTHR33490">
    <property type="entry name" value="BLR5614 PROTEIN-RELATED"/>
    <property type="match status" value="1"/>
</dbReference>
<organism evidence="3 4">
    <name type="scientific">Eubacterium oxidoreducens</name>
    <dbReference type="NCBI Taxonomy" id="1732"/>
    <lineage>
        <taxon>Bacteria</taxon>
        <taxon>Bacillati</taxon>
        <taxon>Bacillota</taxon>
        <taxon>Clostridia</taxon>
        <taxon>Eubacteriales</taxon>
        <taxon>Eubacteriaceae</taxon>
        <taxon>Eubacterium</taxon>
    </lineage>
</organism>
<dbReference type="Pfam" id="PF01841">
    <property type="entry name" value="Transglut_core"/>
    <property type="match status" value="1"/>
</dbReference>
<dbReference type="SUPFAM" id="SSF54001">
    <property type="entry name" value="Cysteine proteinases"/>
    <property type="match status" value="1"/>
</dbReference>
<reference evidence="3 4" key="1">
    <citation type="submission" date="2016-10" db="EMBL/GenBank/DDBJ databases">
        <authorList>
            <person name="de Groot N.N."/>
        </authorList>
    </citation>
    <scope>NUCLEOTIDE SEQUENCE [LARGE SCALE GENOMIC DNA]</scope>
    <source>
        <strain evidence="3 4">DSM 3217</strain>
    </source>
</reference>
<dbReference type="OrthoDB" id="1817605at2"/>
<evidence type="ECO:0000259" key="2">
    <source>
        <dbReference type="SMART" id="SM00460"/>
    </source>
</evidence>
<dbReference type="EMBL" id="FMXR01000011">
    <property type="protein sequence ID" value="SDB21438.1"/>
    <property type="molecule type" value="Genomic_DNA"/>
</dbReference>
<accession>A0A1G6BLE6</accession>
<dbReference type="SMART" id="SM00460">
    <property type="entry name" value="TGc"/>
    <property type="match status" value="1"/>
</dbReference>
<evidence type="ECO:0000256" key="1">
    <source>
        <dbReference type="SAM" id="SignalP"/>
    </source>
</evidence>
<dbReference type="Gene3D" id="3.10.620.30">
    <property type="match status" value="1"/>
</dbReference>
<dbReference type="AlphaFoldDB" id="A0A1G6BLE6"/>
<dbReference type="Proteomes" id="UP000199228">
    <property type="component" value="Unassembled WGS sequence"/>
</dbReference>
<dbReference type="RefSeq" id="WP_090173841.1">
    <property type="nucleotide sequence ID" value="NZ_FMXR01000011.1"/>
</dbReference>
<dbReference type="InterPro" id="IPR002931">
    <property type="entry name" value="Transglutaminase-like"/>
</dbReference>
<gene>
    <name evidence="3" type="ORF">SAMN02910417_01603</name>
</gene>
<dbReference type="STRING" id="1732.SAMN02910417_01603"/>
<feature type="signal peptide" evidence="1">
    <location>
        <begin position="1"/>
        <end position="24"/>
    </location>
</feature>
<keyword evidence="1" id="KW-0732">Signal</keyword>
<sequence length="309" mass="34782">MKKLIHKSCMIVLLIIGITVMCSCSENTQPSETSDSSSGGYEVPEFLDAQFSEEEATEYEDGNIEIDETKLSYGYLAMKAEKDNELKLKITHDEESYIYDFENDGTVQFFPLNMGDGEYEVILLEFISEGKYAKSFSIDYDVAMENEFDPYIRPNKVVNYTADSECVQLAKKLATKASDDAQLVSIVYEYLCDHVTYDDEKAATVEAGYLPTPDETLESGKGICFDYAALAASMFRSMGIPCQLITGYVSPSNVYHAWNKVYLESQGWVTVEIAADAKNWNRIDITFAASGVDTENLDDDTLYTQRYTY</sequence>